<comment type="subcellular location">
    <subcellularLocation>
        <location evidence="8">Cell membrane</location>
        <topology evidence="8">Multi-pass membrane protein</topology>
    </subcellularLocation>
    <subcellularLocation>
        <location evidence="1">Membrane</location>
        <topology evidence="1">Multi-pass membrane protein</topology>
    </subcellularLocation>
</comment>
<dbReference type="RefSeq" id="WP_093132883.1">
    <property type="nucleotide sequence ID" value="NZ_FOHJ01000003.1"/>
</dbReference>
<organism evidence="10 11">
    <name type="scientific">Salinibacillus kushneri</name>
    <dbReference type="NCBI Taxonomy" id="237682"/>
    <lineage>
        <taxon>Bacteria</taxon>
        <taxon>Bacillati</taxon>
        <taxon>Bacillota</taxon>
        <taxon>Bacilli</taxon>
        <taxon>Bacillales</taxon>
        <taxon>Bacillaceae</taxon>
        <taxon>Salinibacillus</taxon>
    </lineage>
</organism>
<dbReference type="PANTHER" id="PTHR13929:SF0">
    <property type="entry name" value="UBIA PRENYLTRANSFERASE DOMAIN-CONTAINING PROTEIN 1"/>
    <property type="match status" value="1"/>
</dbReference>
<dbReference type="AlphaFoldDB" id="A0A1I0CK59"/>
<dbReference type="InterPro" id="IPR004657">
    <property type="entry name" value="MenA"/>
</dbReference>
<evidence type="ECO:0000256" key="7">
    <source>
        <dbReference type="ARBA" id="ARBA00023136"/>
    </source>
</evidence>
<keyword evidence="11" id="KW-1185">Reference proteome</keyword>
<evidence type="ECO:0000256" key="1">
    <source>
        <dbReference type="ARBA" id="ARBA00004141"/>
    </source>
</evidence>
<dbReference type="UniPathway" id="UPA00079">
    <property type="reaction ID" value="UER00168"/>
</dbReference>
<keyword evidence="5 8" id="KW-0812">Transmembrane</keyword>
<dbReference type="FunFam" id="1.20.120.1780:FF:000002">
    <property type="entry name" value="1,4-dihydroxy-2-naphthoate octaprenyltransferase"/>
    <property type="match status" value="1"/>
</dbReference>
<dbReference type="EC" id="2.5.1.74" evidence="8 9"/>
<dbReference type="InterPro" id="IPR026046">
    <property type="entry name" value="UBIAD1"/>
</dbReference>
<feature type="transmembrane region" description="Helical" evidence="8">
    <location>
        <begin position="106"/>
        <end position="124"/>
    </location>
</feature>
<dbReference type="GO" id="GO:0046428">
    <property type="term" value="F:1,4-dihydroxy-2-naphthoate polyprenyltransferase activity"/>
    <property type="evidence" value="ECO:0007669"/>
    <property type="project" value="UniProtKB-UniRule"/>
</dbReference>
<feature type="transmembrane region" description="Helical" evidence="8">
    <location>
        <begin position="55"/>
        <end position="74"/>
    </location>
</feature>
<evidence type="ECO:0000256" key="2">
    <source>
        <dbReference type="ARBA" id="ARBA00022428"/>
    </source>
</evidence>
<comment type="similarity">
    <text evidence="8">Belongs to the MenA family. Type 1 subfamily.</text>
</comment>
<evidence type="ECO:0000256" key="5">
    <source>
        <dbReference type="ARBA" id="ARBA00022692"/>
    </source>
</evidence>
<feature type="transmembrane region" description="Helical" evidence="8">
    <location>
        <begin position="188"/>
        <end position="208"/>
    </location>
</feature>
<dbReference type="Pfam" id="PF01040">
    <property type="entry name" value="UbiA"/>
    <property type="match status" value="1"/>
</dbReference>
<sequence>MNPKSQFIDDDGQVVKQSTGKILWQLTRPHTLTASFVPVLIGTVLAMHYGDVSVLLFAAMLLSCLFIQIATNMFNEYYDFKRGLDNEESVGIGGAIVRDGFKPETVIRLALSSYGIALLLGVYICMSSSWWLAVVGLIGMGIGYLYTGGPLPISSTPLGELLAGLCMGSAFIIISFFIQTGYVNIESILVSIPVAILVGAINMANNIRDRVGDQESGRKTLAILLGHKKAVTFLGILFATAYLWIIGLVMAGILSAWPLVVLLSLPKPLKAYREFIDKKLPVQMVPAMKATAQTNTIFGLLLTAGLFISTLV</sequence>
<comment type="function">
    <text evidence="8">Conversion of 1,4-dihydroxy-2-naphthoate (DHNA) to demethylmenaquinone (DMK).</text>
</comment>
<keyword evidence="7 8" id="KW-0472">Membrane</keyword>
<dbReference type="PANTHER" id="PTHR13929">
    <property type="entry name" value="1,4-DIHYDROXY-2-NAPHTHOATE OCTAPRENYLTRANSFERASE"/>
    <property type="match status" value="1"/>
</dbReference>
<keyword evidence="3 8" id="KW-1003">Cell membrane</keyword>
<dbReference type="Gene3D" id="1.10.357.140">
    <property type="entry name" value="UbiA prenyltransferase"/>
    <property type="match status" value="1"/>
</dbReference>
<dbReference type="PIRSF" id="PIRSF005355">
    <property type="entry name" value="UBIAD1"/>
    <property type="match status" value="1"/>
</dbReference>
<feature type="transmembrane region" description="Helical" evidence="8">
    <location>
        <begin position="161"/>
        <end position="182"/>
    </location>
</feature>
<dbReference type="NCBIfam" id="NF004749">
    <property type="entry name" value="PRK06080.1-1"/>
    <property type="match status" value="1"/>
</dbReference>
<comment type="pathway">
    <text evidence="8">Quinol/quinone metabolism; menaquinone biosynthesis; menaquinol from 1,4-dihydroxy-2-naphthoate: step 1/2.</text>
</comment>
<reference evidence="11" key="1">
    <citation type="submission" date="2016-10" db="EMBL/GenBank/DDBJ databases">
        <authorList>
            <person name="Varghese N."/>
            <person name="Submissions S."/>
        </authorList>
    </citation>
    <scope>NUCLEOTIDE SEQUENCE [LARGE SCALE GENOMIC DNA]</scope>
    <source>
        <strain evidence="11">CGMCC 1.3566</strain>
    </source>
</reference>
<evidence type="ECO:0000256" key="6">
    <source>
        <dbReference type="ARBA" id="ARBA00022989"/>
    </source>
</evidence>
<proteinExistence type="inferred from homology"/>
<dbReference type="Proteomes" id="UP000199095">
    <property type="component" value="Unassembled WGS sequence"/>
</dbReference>
<gene>
    <name evidence="8" type="primary">menA</name>
    <name evidence="10" type="ORF">SAMN05421676_103199</name>
</gene>
<dbReference type="STRING" id="237682.SAMN05421676_103199"/>
<comment type="catalytic activity">
    <reaction evidence="8">
        <text>an all-trans-polyprenyl diphosphate + 1,4-dihydroxy-2-naphthoate + H(+) = a 2-demethylmenaquinol + CO2 + diphosphate</text>
        <dbReference type="Rhea" id="RHEA:26478"/>
        <dbReference type="Rhea" id="RHEA-COMP:9563"/>
        <dbReference type="Rhea" id="RHEA-COMP:9564"/>
        <dbReference type="ChEBI" id="CHEBI:11173"/>
        <dbReference type="ChEBI" id="CHEBI:15378"/>
        <dbReference type="ChEBI" id="CHEBI:16526"/>
        <dbReference type="ChEBI" id="CHEBI:33019"/>
        <dbReference type="ChEBI" id="CHEBI:55437"/>
        <dbReference type="ChEBI" id="CHEBI:58914"/>
        <dbReference type="EC" id="2.5.1.74"/>
    </reaction>
</comment>
<dbReference type="GO" id="GO:0005886">
    <property type="term" value="C:plasma membrane"/>
    <property type="evidence" value="ECO:0007669"/>
    <property type="project" value="UniProtKB-SubCell"/>
</dbReference>
<name>A0A1I0CK59_9BACI</name>
<dbReference type="GO" id="GO:0042371">
    <property type="term" value="P:vitamin K biosynthetic process"/>
    <property type="evidence" value="ECO:0007669"/>
    <property type="project" value="TreeGrafter"/>
</dbReference>
<dbReference type="EMBL" id="FOHJ01000003">
    <property type="protein sequence ID" value="SET20013.1"/>
    <property type="molecule type" value="Genomic_DNA"/>
</dbReference>
<evidence type="ECO:0000313" key="10">
    <source>
        <dbReference type="EMBL" id="SET20013.1"/>
    </source>
</evidence>
<feature type="transmembrane region" description="Helical" evidence="8">
    <location>
        <begin position="286"/>
        <end position="308"/>
    </location>
</feature>
<evidence type="ECO:0000256" key="8">
    <source>
        <dbReference type="HAMAP-Rule" id="MF_01937"/>
    </source>
</evidence>
<keyword evidence="6 8" id="KW-1133">Transmembrane helix</keyword>
<dbReference type="OrthoDB" id="9767568at2"/>
<evidence type="ECO:0000313" key="11">
    <source>
        <dbReference type="Proteomes" id="UP000199095"/>
    </source>
</evidence>
<dbReference type="InterPro" id="IPR000537">
    <property type="entry name" value="UbiA_prenyltransferase"/>
</dbReference>
<protein>
    <recommendedName>
        <fullName evidence="8 9">1,4-dihydroxy-2-naphthoate octaprenyltransferase</fullName>
        <shortName evidence="8">DHNA-octaprenyltransferase</shortName>
        <ecNumber evidence="8 9">2.5.1.74</ecNumber>
    </recommendedName>
</protein>
<evidence type="ECO:0000256" key="9">
    <source>
        <dbReference type="NCBIfam" id="TIGR00751"/>
    </source>
</evidence>
<accession>A0A1I0CK59</accession>
<evidence type="ECO:0000256" key="4">
    <source>
        <dbReference type="ARBA" id="ARBA00022679"/>
    </source>
</evidence>
<evidence type="ECO:0000256" key="3">
    <source>
        <dbReference type="ARBA" id="ARBA00022475"/>
    </source>
</evidence>
<dbReference type="FunFam" id="1.10.357.140:FF:000007">
    <property type="entry name" value="1,4-dihydroxy-2-naphthoate octaprenyltransferase"/>
    <property type="match status" value="1"/>
</dbReference>
<dbReference type="CDD" id="cd13962">
    <property type="entry name" value="PT_UbiA_UBIAD1"/>
    <property type="match status" value="1"/>
</dbReference>
<feature type="transmembrane region" description="Helical" evidence="8">
    <location>
        <begin position="244"/>
        <end position="265"/>
    </location>
</feature>
<feature type="transmembrane region" description="Helical" evidence="8">
    <location>
        <begin position="130"/>
        <end position="149"/>
    </location>
</feature>
<dbReference type="InterPro" id="IPR044878">
    <property type="entry name" value="UbiA_sf"/>
</dbReference>
<dbReference type="GO" id="GO:0009234">
    <property type="term" value="P:menaquinone biosynthetic process"/>
    <property type="evidence" value="ECO:0007669"/>
    <property type="project" value="UniProtKB-UniRule"/>
</dbReference>
<dbReference type="HAMAP" id="MF_01937">
    <property type="entry name" value="MenA_1"/>
    <property type="match status" value="1"/>
</dbReference>
<dbReference type="Gene3D" id="1.20.120.1780">
    <property type="entry name" value="UbiA prenyltransferase"/>
    <property type="match status" value="1"/>
</dbReference>
<dbReference type="NCBIfam" id="TIGR00751">
    <property type="entry name" value="menA"/>
    <property type="match status" value="1"/>
</dbReference>
<keyword evidence="4 8" id="KW-0808">Transferase</keyword>
<keyword evidence="2 8" id="KW-0474">Menaquinone biosynthesis</keyword>